<dbReference type="EMBL" id="NBAG03000227">
    <property type="protein sequence ID" value="PNI72576.1"/>
    <property type="molecule type" value="Genomic_DNA"/>
</dbReference>
<proteinExistence type="predicted"/>
<sequence length="35" mass="4215">AWVQKIKAASEQYIDTEKKKREKAYQGFPYFVIYS</sequence>
<reference evidence="2 3" key="1">
    <citation type="submission" date="2017-12" db="EMBL/GenBank/DDBJ databases">
        <title>High-resolution comparative analysis of great ape genomes.</title>
        <authorList>
            <person name="Pollen A."/>
            <person name="Hastie A."/>
            <person name="Hormozdiari F."/>
            <person name="Dougherty M."/>
            <person name="Liu R."/>
            <person name="Chaisson M."/>
            <person name="Hoppe E."/>
            <person name="Hill C."/>
            <person name="Pang A."/>
            <person name="Hillier L."/>
            <person name="Baker C."/>
            <person name="Armstrong J."/>
            <person name="Shendure J."/>
            <person name="Paten B."/>
            <person name="Wilson R."/>
            <person name="Chao H."/>
            <person name="Schneider V."/>
            <person name="Ventura M."/>
            <person name="Kronenberg Z."/>
            <person name="Murali S."/>
            <person name="Gordon D."/>
            <person name="Cantsilieris S."/>
            <person name="Munson K."/>
            <person name="Nelson B."/>
            <person name="Raja A."/>
            <person name="Underwood J."/>
            <person name="Diekhans M."/>
            <person name="Fiddes I."/>
            <person name="Haussler D."/>
            <person name="Eichler E."/>
        </authorList>
    </citation>
    <scope>NUCLEOTIDE SEQUENCE [LARGE SCALE GENOMIC DNA]</scope>
    <source>
        <strain evidence="2">Yerkes chimp pedigree #C0471</strain>
    </source>
</reference>
<name>A0A2J8NLB8_PANTR</name>
<dbReference type="InterPro" id="IPR001849">
    <property type="entry name" value="PH_domain"/>
</dbReference>
<evidence type="ECO:0000313" key="2">
    <source>
        <dbReference type="EMBL" id="PNI72576.1"/>
    </source>
</evidence>
<gene>
    <name evidence="2" type="ORF">CK820_G0009614</name>
</gene>
<feature type="domain" description="PH" evidence="1">
    <location>
        <begin position="1"/>
        <end position="26"/>
    </location>
</feature>
<organism evidence="2 3">
    <name type="scientific">Pan troglodytes</name>
    <name type="common">Chimpanzee</name>
    <dbReference type="NCBI Taxonomy" id="9598"/>
    <lineage>
        <taxon>Eukaryota</taxon>
        <taxon>Metazoa</taxon>
        <taxon>Chordata</taxon>
        <taxon>Craniata</taxon>
        <taxon>Vertebrata</taxon>
        <taxon>Euteleostomi</taxon>
        <taxon>Mammalia</taxon>
        <taxon>Eutheria</taxon>
        <taxon>Euarchontoglires</taxon>
        <taxon>Primates</taxon>
        <taxon>Haplorrhini</taxon>
        <taxon>Catarrhini</taxon>
        <taxon>Hominidae</taxon>
        <taxon>Pan</taxon>
    </lineage>
</organism>
<dbReference type="AlphaFoldDB" id="A0A2J8NLB8"/>
<comment type="caution">
    <text evidence="2">The sequence shown here is derived from an EMBL/GenBank/DDBJ whole genome shotgun (WGS) entry which is preliminary data.</text>
</comment>
<dbReference type="Proteomes" id="UP000236370">
    <property type="component" value="Unassembled WGS sequence"/>
</dbReference>
<evidence type="ECO:0000313" key="3">
    <source>
        <dbReference type="Proteomes" id="UP000236370"/>
    </source>
</evidence>
<feature type="non-terminal residue" evidence="2">
    <location>
        <position position="1"/>
    </location>
</feature>
<accession>A0A2J8NLB8</accession>
<evidence type="ECO:0000259" key="1">
    <source>
        <dbReference type="Pfam" id="PF16652"/>
    </source>
</evidence>
<dbReference type="Pfam" id="PF16652">
    <property type="entry name" value="PH_13"/>
    <property type="match status" value="1"/>
</dbReference>
<protein>
    <submittedName>
        <fullName evidence="2">ITSN2 isoform 12</fullName>
    </submittedName>
</protein>